<dbReference type="GO" id="GO:0051213">
    <property type="term" value="F:dioxygenase activity"/>
    <property type="evidence" value="ECO:0007669"/>
    <property type="project" value="InterPro"/>
</dbReference>
<dbReference type="AlphaFoldDB" id="A0A2W4T7B3"/>
<dbReference type="InterPro" id="IPR014710">
    <property type="entry name" value="RmlC-like_jellyroll"/>
</dbReference>
<sequence>MTILNNPNNLNHLIEDCLYYEYTKAADPVGSGAIPQIPLVEFSSELHEMGSTRIIPLDISDTLACKGPATSPALCANFVRILAWEALSTNFNATSLLFYVMRGSGYTEFEGINIPWKTGDFVVLPMGEETRHFAVADSVFYLVHDEPLLRYLGVKADIQRFKPTLYTSEDSLRELERVRKEAEAVNRNRISVLLANKVMDQTLTVTHTLWAMLGVLPKGAAQLPHRHQSVALDLILDCDPGCYTLVGAKISEKGEIINATRVDWKPYSAFITPPGYWHAHYNQSSSDAHLIPIQDAGLQTYLRSLDIKFVEK</sequence>
<accession>A0A2W4T7B3</accession>
<dbReference type="Gene3D" id="2.60.120.10">
    <property type="entry name" value="Jelly Rolls"/>
    <property type="match status" value="2"/>
</dbReference>
<dbReference type="SUPFAM" id="SSF51182">
    <property type="entry name" value="RmlC-like cupins"/>
    <property type="match status" value="1"/>
</dbReference>
<dbReference type="PANTHER" id="PTHR41517">
    <property type="entry name" value="1,2-DIOXYGENASE PROTEIN-RELATED"/>
    <property type="match status" value="1"/>
</dbReference>
<protein>
    <submittedName>
        <fullName evidence="1">Cupin</fullName>
    </submittedName>
</protein>
<evidence type="ECO:0000313" key="1">
    <source>
        <dbReference type="EMBL" id="PZN83210.1"/>
    </source>
</evidence>
<proteinExistence type="predicted"/>
<dbReference type="EMBL" id="QJPH01000191">
    <property type="protein sequence ID" value="PZN83210.1"/>
    <property type="molecule type" value="Genomic_DNA"/>
</dbReference>
<organism evidence="1 2">
    <name type="scientific">Candidatus Methylumidiphilus alinenensis</name>
    <dbReference type="NCBI Taxonomy" id="2202197"/>
    <lineage>
        <taxon>Bacteria</taxon>
        <taxon>Pseudomonadati</taxon>
        <taxon>Pseudomonadota</taxon>
        <taxon>Gammaproteobacteria</taxon>
        <taxon>Methylococcales</taxon>
        <taxon>Candidatus Methylumidiphilus</taxon>
    </lineage>
</organism>
<dbReference type="InterPro" id="IPR011051">
    <property type="entry name" value="RmlC_Cupin_sf"/>
</dbReference>
<dbReference type="PANTHER" id="PTHR41517:SF1">
    <property type="entry name" value="CUPIN"/>
    <property type="match status" value="1"/>
</dbReference>
<gene>
    <name evidence="1" type="ORF">DM484_04990</name>
</gene>
<dbReference type="CDD" id="cd02216">
    <property type="entry name" value="cupin_GDO-like_N"/>
    <property type="match status" value="1"/>
</dbReference>
<name>A0A2W4T7B3_9GAMM</name>
<evidence type="ECO:0000313" key="2">
    <source>
        <dbReference type="Proteomes" id="UP000249396"/>
    </source>
</evidence>
<reference evidence="1 2" key="1">
    <citation type="journal article" date="2018" name="Aquat. Microb. Ecol.">
        <title>Gammaproteobacterial methanotrophs dominate.</title>
        <authorList>
            <person name="Rissanen A.J."/>
            <person name="Saarenheimo J."/>
            <person name="Tiirola M."/>
            <person name="Peura S."/>
            <person name="Aalto S.L."/>
            <person name="Karvinen A."/>
            <person name="Nykanen H."/>
        </authorList>
    </citation>
    <scope>NUCLEOTIDE SEQUENCE [LARGE SCALE GENOMIC DNA]</scope>
    <source>
        <strain evidence="1">AMbin10</strain>
    </source>
</reference>
<dbReference type="InterPro" id="IPR047183">
    <property type="entry name" value="GDO-like"/>
</dbReference>
<dbReference type="Proteomes" id="UP000249396">
    <property type="component" value="Unassembled WGS sequence"/>
</dbReference>
<comment type="caution">
    <text evidence="1">The sequence shown here is derived from an EMBL/GenBank/DDBJ whole genome shotgun (WGS) entry which is preliminary data.</text>
</comment>